<dbReference type="AlphaFoldDB" id="A0A1M5BZJ3"/>
<dbReference type="GO" id="GO:0030026">
    <property type="term" value="P:intracellular manganese ion homeostasis"/>
    <property type="evidence" value="ECO:0007669"/>
    <property type="project" value="InterPro"/>
</dbReference>
<feature type="transmembrane region" description="Helical" evidence="5">
    <location>
        <begin position="53"/>
        <end position="74"/>
    </location>
</feature>
<dbReference type="GO" id="GO:0012505">
    <property type="term" value="C:endomembrane system"/>
    <property type="evidence" value="ECO:0007669"/>
    <property type="project" value="UniProtKB-SubCell"/>
</dbReference>
<comment type="subcellular location">
    <subcellularLocation>
        <location evidence="1">Endomembrane system</location>
        <topology evidence="1">Multi-pass membrane protein</topology>
    </subcellularLocation>
</comment>
<evidence type="ECO:0000256" key="3">
    <source>
        <dbReference type="ARBA" id="ARBA00022989"/>
    </source>
</evidence>
<evidence type="ECO:0000256" key="4">
    <source>
        <dbReference type="ARBA" id="ARBA00023136"/>
    </source>
</evidence>
<keyword evidence="2 5" id="KW-0812">Transmembrane</keyword>
<sequence length="237" mass="25026">MSLEKQNIMELEEHYTNRSGWLRAAVLGANDGILSTTSLAIGIAAASTTREPVVLAALAGLVAGALSMAAGEYVSVSSQSDIEIADLTREKQELENMPEIELKELAKLYQQRGLEENLAMQVAKQLTAHDALGAHAKDELGINEITQAKPMQAALASAGSFITGGMLPMLVSIFAPLNLMVIYQYGFSIIFLAVSAIVAAKAGGSNIGKAVVRICFWGTAAMLMTAAVGYFFGIKTA</sequence>
<feature type="transmembrane region" description="Helical" evidence="5">
    <location>
        <begin position="211"/>
        <end position="232"/>
    </location>
</feature>
<dbReference type="Pfam" id="PF01988">
    <property type="entry name" value="VIT1"/>
    <property type="match status" value="1"/>
</dbReference>
<feature type="transmembrane region" description="Helical" evidence="5">
    <location>
        <begin position="181"/>
        <end position="199"/>
    </location>
</feature>
<proteinExistence type="predicted"/>
<dbReference type="EMBL" id="FQUQ01000002">
    <property type="protein sequence ID" value="SHF47855.1"/>
    <property type="molecule type" value="Genomic_DNA"/>
</dbReference>
<reference evidence="7" key="1">
    <citation type="submission" date="2016-11" db="EMBL/GenBank/DDBJ databases">
        <authorList>
            <person name="Varghese N."/>
            <person name="Submissions S."/>
        </authorList>
    </citation>
    <scope>NUCLEOTIDE SEQUENCE [LARGE SCALE GENOMIC DNA]</scope>
    <source>
        <strain evidence="7">DSM 16990</strain>
    </source>
</reference>
<evidence type="ECO:0000313" key="6">
    <source>
        <dbReference type="EMBL" id="SHF47855.1"/>
    </source>
</evidence>
<keyword evidence="4 5" id="KW-0472">Membrane</keyword>
<gene>
    <name evidence="6" type="ORF">SAMN04488522_1021424</name>
</gene>
<name>A0A1M5BZJ3_9SPHI</name>
<feature type="transmembrane region" description="Helical" evidence="5">
    <location>
        <begin position="21"/>
        <end position="47"/>
    </location>
</feature>
<dbReference type="CDD" id="cd02432">
    <property type="entry name" value="Nodulin-21_like_1"/>
    <property type="match status" value="1"/>
</dbReference>
<dbReference type="PANTHER" id="PTHR31851">
    <property type="entry name" value="FE(2+)/MN(2+) TRANSPORTER PCL1"/>
    <property type="match status" value="1"/>
</dbReference>
<evidence type="ECO:0000256" key="1">
    <source>
        <dbReference type="ARBA" id="ARBA00004127"/>
    </source>
</evidence>
<protein>
    <submittedName>
        <fullName evidence="6">Predicted Fe2+/Mn2+ transporter, VIT1/CCC1 family</fullName>
    </submittedName>
</protein>
<dbReference type="STRING" id="288992.SAMN04488522_1021424"/>
<evidence type="ECO:0000256" key="2">
    <source>
        <dbReference type="ARBA" id="ARBA00022692"/>
    </source>
</evidence>
<organism evidence="6 7">
    <name type="scientific">Pedobacter caeni</name>
    <dbReference type="NCBI Taxonomy" id="288992"/>
    <lineage>
        <taxon>Bacteria</taxon>
        <taxon>Pseudomonadati</taxon>
        <taxon>Bacteroidota</taxon>
        <taxon>Sphingobacteriia</taxon>
        <taxon>Sphingobacteriales</taxon>
        <taxon>Sphingobacteriaceae</taxon>
        <taxon>Pedobacter</taxon>
    </lineage>
</organism>
<evidence type="ECO:0000256" key="5">
    <source>
        <dbReference type="SAM" id="Phobius"/>
    </source>
</evidence>
<feature type="transmembrane region" description="Helical" evidence="5">
    <location>
        <begin position="153"/>
        <end position="175"/>
    </location>
</feature>
<accession>A0A1M5BZJ3</accession>
<evidence type="ECO:0000313" key="7">
    <source>
        <dbReference type="Proteomes" id="UP000184287"/>
    </source>
</evidence>
<dbReference type="Proteomes" id="UP000184287">
    <property type="component" value="Unassembled WGS sequence"/>
</dbReference>
<keyword evidence="7" id="KW-1185">Reference proteome</keyword>
<dbReference type="InterPro" id="IPR008217">
    <property type="entry name" value="Ccc1_fam"/>
</dbReference>
<keyword evidence="3 5" id="KW-1133">Transmembrane helix</keyword>
<dbReference type="GO" id="GO:0005384">
    <property type="term" value="F:manganese ion transmembrane transporter activity"/>
    <property type="evidence" value="ECO:0007669"/>
    <property type="project" value="InterPro"/>
</dbReference>